<organism evidence="1 2">
    <name type="scientific">Nephila pilipes</name>
    <name type="common">Giant wood spider</name>
    <name type="synonym">Nephila maculata</name>
    <dbReference type="NCBI Taxonomy" id="299642"/>
    <lineage>
        <taxon>Eukaryota</taxon>
        <taxon>Metazoa</taxon>
        <taxon>Ecdysozoa</taxon>
        <taxon>Arthropoda</taxon>
        <taxon>Chelicerata</taxon>
        <taxon>Arachnida</taxon>
        <taxon>Araneae</taxon>
        <taxon>Araneomorphae</taxon>
        <taxon>Entelegynae</taxon>
        <taxon>Araneoidea</taxon>
        <taxon>Nephilidae</taxon>
        <taxon>Nephila</taxon>
    </lineage>
</organism>
<gene>
    <name evidence="1" type="ORF">NPIL_431611</name>
</gene>
<comment type="caution">
    <text evidence="1">The sequence shown here is derived from an EMBL/GenBank/DDBJ whole genome shotgun (WGS) entry which is preliminary data.</text>
</comment>
<protein>
    <submittedName>
        <fullName evidence="1">Uncharacterized protein</fullName>
    </submittedName>
</protein>
<name>A0A8X6Q464_NEPPI</name>
<sequence>MAHQKDRNDKSIFTISLEQNADERTREKWWKINKDMIRIKLHFFLLTG</sequence>
<reference evidence="1" key="1">
    <citation type="submission" date="2020-08" db="EMBL/GenBank/DDBJ databases">
        <title>Multicomponent nature underlies the extraordinary mechanical properties of spider dragline silk.</title>
        <authorList>
            <person name="Kono N."/>
            <person name="Nakamura H."/>
            <person name="Mori M."/>
            <person name="Yoshida Y."/>
            <person name="Ohtoshi R."/>
            <person name="Malay A.D."/>
            <person name="Moran D.A.P."/>
            <person name="Tomita M."/>
            <person name="Numata K."/>
            <person name="Arakawa K."/>
        </authorList>
    </citation>
    <scope>NUCLEOTIDE SEQUENCE</scope>
</reference>
<proteinExistence type="predicted"/>
<dbReference type="AlphaFoldDB" id="A0A8X6Q464"/>
<dbReference type="Proteomes" id="UP000887013">
    <property type="component" value="Unassembled WGS sequence"/>
</dbReference>
<evidence type="ECO:0000313" key="2">
    <source>
        <dbReference type="Proteomes" id="UP000887013"/>
    </source>
</evidence>
<dbReference type="EMBL" id="BMAW01122582">
    <property type="protein sequence ID" value="GFT99510.1"/>
    <property type="molecule type" value="Genomic_DNA"/>
</dbReference>
<accession>A0A8X6Q464</accession>
<feature type="non-terminal residue" evidence="1">
    <location>
        <position position="48"/>
    </location>
</feature>
<keyword evidence="2" id="KW-1185">Reference proteome</keyword>
<evidence type="ECO:0000313" key="1">
    <source>
        <dbReference type="EMBL" id="GFT99510.1"/>
    </source>
</evidence>